<gene>
    <name evidence="1" type="ORF">C4F49_15885</name>
</gene>
<dbReference type="InterPro" id="IPR007497">
    <property type="entry name" value="SIMPL/DUF541"/>
</dbReference>
<dbReference type="PANTHER" id="PTHR34387:SF1">
    <property type="entry name" value="PERIPLASMIC IMMUNOGENIC PROTEIN"/>
    <property type="match status" value="1"/>
</dbReference>
<dbReference type="Pfam" id="PF04402">
    <property type="entry name" value="SIMPL"/>
    <property type="match status" value="1"/>
</dbReference>
<dbReference type="Proteomes" id="UP000616201">
    <property type="component" value="Unassembled WGS sequence"/>
</dbReference>
<comment type="caution">
    <text evidence="1">The sequence shown here is derived from an EMBL/GenBank/DDBJ whole genome shotgun (WGS) entry which is preliminary data.</text>
</comment>
<accession>A0A928V1Y7</accession>
<dbReference type="EMBL" id="PRDK01000009">
    <property type="protein sequence ID" value="MBE8715164.1"/>
    <property type="molecule type" value="Genomic_DNA"/>
</dbReference>
<dbReference type="RefSeq" id="WP_196937014.1">
    <property type="nucleotide sequence ID" value="NZ_MU158698.1"/>
</dbReference>
<protein>
    <submittedName>
        <fullName evidence="1">SIMPL domain-containing protein</fullName>
    </submittedName>
</protein>
<name>A0A928V1Y7_9SPHI</name>
<dbReference type="Gene3D" id="3.30.70.2970">
    <property type="entry name" value="Protein of unknown function (DUF541), domain 2"/>
    <property type="match status" value="1"/>
</dbReference>
<sequence>MKTLTTILSALILFSSCSSNVDESKRIRVSGEGKVRMMPDIVTLTLSVEFTEPRMVDAVRKTQETVDSVLVILARFGNKETDIKTSSISANKAYRYVNNSNQFAGYESRQTIDFVLNDLTKFTELTGKLLETKINSISQIQFNHSKADSLFREADLLAYDDAFKSANKLTARADVKLGKLLFISNNNTTSENPQDYYSRSSIDTYGKGYGGRGFTISPEVIEFKRNIITEFEISN</sequence>
<dbReference type="InterPro" id="IPR052022">
    <property type="entry name" value="26kDa_periplasmic_antigen"/>
</dbReference>
<dbReference type="AlphaFoldDB" id="A0A928V1Y7"/>
<dbReference type="GO" id="GO:0006974">
    <property type="term" value="P:DNA damage response"/>
    <property type="evidence" value="ECO:0007669"/>
    <property type="project" value="TreeGrafter"/>
</dbReference>
<evidence type="ECO:0000313" key="2">
    <source>
        <dbReference type="Proteomes" id="UP000616201"/>
    </source>
</evidence>
<keyword evidence="2" id="KW-1185">Reference proteome</keyword>
<organism evidence="1 2">
    <name type="scientific">Sphingobacterium hungaricum</name>
    <dbReference type="NCBI Taxonomy" id="2082723"/>
    <lineage>
        <taxon>Bacteria</taxon>
        <taxon>Pseudomonadati</taxon>
        <taxon>Bacteroidota</taxon>
        <taxon>Sphingobacteriia</taxon>
        <taxon>Sphingobacteriales</taxon>
        <taxon>Sphingobacteriaceae</taxon>
        <taxon>Sphingobacterium</taxon>
    </lineage>
</organism>
<reference evidence="1" key="1">
    <citation type="submission" date="2018-02" db="EMBL/GenBank/DDBJ databases">
        <authorList>
            <person name="Vasarhelyi B.M."/>
            <person name="Deshmukh S."/>
            <person name="Balint B."/>
            <person name="Kukolya J."/>
        </authorList>
    </citation>
    <scope>NUCLEOTIDE SEQUENCE</scope>
    <source>
        <strain evidence="1">KB22</strain>
    </source>
</reference>
<proteinExistence type="predicted"/>
<dbReference type="PROSITE" id="PS51257">
    <property type="entry name" value="PROKAR_LIPOPROTEIN"/>
    <property type="match status" value="1"/>
</dbReference>
<dbReference type="PANTHER" id="PTHR34387">
    <property type="entry name" value="SLR1258 PROTEIN"/>
    <property type="match status" value="1"/>
</dbReference>
<dbReference type="Gene3D" id="3.30.110.170">
    <property type="entry name" value="Protein of unknown function (DUF541), domain 1"/>
    <property type="match status" value="1"/>
</dbReference>
<evidence type="ECO:0000313" key="1">
    <source>
        <dbReference type="EMBL" id="MBE8715164.1"/>
    </source>
</evidence>